<dbReference type="InterPro" id="IPR033132">
    <property type="entry name" value="GH_1_N_CS"/>
</dbReference>
<accession>I7Z9U0</accession>
<evidence type="ECO:0000256" key="3">
    <source>
        <dbReference type="ARBA" id="ARBA00023295"/>
    </source>
</evidence>
<dbReference type="STRING" id="1172194.WQQ_37990"/>
<dbReference type="RefSeq" id="WP_007186734.1">
    <property type="nucleotide sequence ID" value="NZ_AKGD01000003.1"/>
</dbReference>
<dbReference type="OrthoDB" id="9765195at2"/>
<proteinExistence type="inferred from homology"/>
<dbReference type="GO" id="GO:0008422">
    <property type="term" value="F:beta-glucosidase activity"/>
    <property type="evidence" value="ECO:0007669"/>
    <property type="project" value="TreeGrafter"/>
</dbReference>
<name>I7Z9U0_9GAMM</name>
<dbReference type="GO" id="GO:0016052">
    <property type="term" value="P:carbohydrate catabolic process"/>
    <property type="evidence" value="ECO:0007669"/>
    <property type="project" value="TreeGrafter"/>
</dbReference>
<dbReference type="PANTHER" id="PTHR10353">
    <property type="entry name" value="GLYCOSYL HYDROLASE"/>
    <property type="match status" value="1"/>
</dbReference>
<dbReference type="InterPro" id="IPR001360">
    <property type="entry name" value="Glyco_hydro_1"/>
</dbReference>
<dbReference type="Gene3D" id="3.20.20.80">
    <property type="entry name" value="Glycosidases"/>
    <property type="match status" value="2"/>
</dbReference>
<dbReference type="PRINTS" id="PR00131">
    <property type="entry name" value="GLHYDRLASE1"/>
</dbReference>
<evidence type="ECO:0000313" key="5">
    <source>
        <dbReference type="EMBL" id="EIT68604.1"/>
    </source>
</evidence>
<dbReference type="SUPFAM" id="SSF51445">
    <property type="entry name" value="(Trans)glycosidases"/>
    <property type="match status" value="1"/>
</dbReference>
<gene>
    <name evidence="5" type="ORF">WQQ_37990</name>
</gene>
<evidence type="ECO:0000313" key="6">
    <source>
        <dbReference type="Proteomes" id="UP000003704"/>
    </source>
</evidence>
<dbReference type="EMBL" id="AKGD01000003">
    <property type="protein sequence ID" value="EIT68604.1"/>
    <property type="molecule type" value="Genomic_DNA"/>
</dbReference>
<dbReference type="Proteomes" id="UP000003704">
    <property type="component" value="Unassembled WGS sequence"/>
</dbReference>
<evidence type="ECO:0000256" key="4">
    <source>
        <dbReference type="RuleBase" id="RU003690"/>
    </source>
</evidence>
<keyword evidence="6" id="KW-1185">Reference proteome</keyword>
<dbReference type="PROSITE" id="PS00653">
    <property type="entry name" value="GLYCOSYL_HYDROL_F1_2"/>
    <property type="match status" value="1"/>
</dbReference>
<protein>
    <submittedName>
        <fullName evidence="5">Glycoside hydrolase family 1</fullName>
    </submittedName>
</protein>
<dbReference type="InterPro" id="IPR017853">
    <property type="entry name" value="GH"/>
</dbReference>
<evidence type="ECO:0000256" key="1">
    <source>
        <dbReference type="ARBA" id="ARBA00010838"/>
    </source>
</evidence>
<reference evidence="5 6" key="1">
    <citation type="journal article" date="2012" name="J. Bacteriol.">
        <title>Genome Sequence of n-Alkane-Degrading Hydrocarboniphaga effusa Strain AP103T (ATCC BAA-332T).</title>
        <authorList>
            <person name="Chang H.K."/>
            <person name="Zylstra G.J."/>
            <person name="Chae J.C."/>
        </authorList>
    </citation>
    <scope>NUCLEOTIDE SEQUENCE [LARGE SCALE GENOMIC DNA]</scope>
    <source>
        <strain evidence="5 6">AP103</strain>
    </source>
</reference>
<dbReference type="GO" id="GO:0005829">
    <property type="term" value="C:cytosol"/>
    <property type="evidence" value="ECO:0007669"/>
    <property type="project" value="TreeGrafter"/>
</dbReference>
<keyword evidence="2 5" id="KW-0378">Hydrolase</keyword>
<organism evidence="5 6">
    <name type="scientific">Hydrocarboniphaga effusa AP103</name>
    <dbReference type="NCBI Taxonomy" id="1172194"/>
    <lineage>
        <taxon>Bacteria</taxon>
        <taxon>Pseudomonadati</taxon>
        <taxon>Pseudomonadota</taxon>
        <taxon>Gammaproteobacteria</taxon>
        <taxon>Nevskiales</taxon>
        <taxon>Nevskiaceae</taxon>
        <taxon>Hydrocarboniphaga</taxon>
    </lineage>
</organism>
<dbReference type="Pfam" id="PF00232">
    <property type="entry name" value="Glyco_hydro_1"/>
    <property type="match status" value="2"/>
</dbReference>
<keyword evidence="3" id="KW-0326">Glycosidase</keyword>
<comment type="similarity">
    <text evidence="1 4">Belongs to the glycosyl hydrolase 1 family.</text>
</comment>
<dbReference type="PANTHER" id="PTHR10353:SF36">
    <property type="entry name" value="LP05116P"/>
    <property type="match status" value="1"/>
</dbReference>
<evidence type="ECO:0000256" key="2">
    <source>
        <dbReference type="ARBA" id="ARBA00022801"/>
    </source>
</evidence>
<sequence length="387" mass="44653">MKPLEPLPPSFIWGVSASGYQSEGGNVDSNWDRYNAETPKQDRYGLSVDFRHRYREDIALAKRLGVDTFRIGINWARVEPRPGEFDEAELAYYDDVLRTMLDLGIQPLITLDHFVYPGWIDRQGGWTNPRTPDAFIRYCDLIVRRYHHQVRLWLTFNEAGFFVMIEKKYRKLDRSGVRAMSDHLIAAHRSVYDLIHAQRADAMVSSNVVCCGEGLISWFLQRHTDRLFLDGVLDKLDCIAIDYYYRGVTPTLLKGRMWECDPAPDGLYRALKRYAKKYPQLPILIAENGMPTLNAQPRADGVTRSEALEDCVYWTQRAHADGIDVIGYLYWSLTDNFEWGSYGPRFGLYTVDVLTDPTLARVPTDAVKTYQSIIRERGVPASHRPRR</sequence>
<comment type="caution">
    <text evidence="5">The sequence shown here is derived from an EMBL/GenBank/DDBJ whole genome shotgun (WGS) entry which is preliminary data.</text>
</comment>
<dbReference type="AlphaFoldDB" id="I7Z9U0"/>